<dbReference type="Gene3D" id="1.20.140.40">
    <property type="entry name" value="Invertase/pectin methylesterase inhibitor family protein"/>
    <property type="match status" value="1"/>
</dbReference>
<feature type="domain" description="Pectinesterase inhibitor" evidence="2">
    <location>
        <begin position="28"/>
        <end position="169"/>
    </location>
</feature>
<evidence type="ECO:0000259" key="2">
    <source>
        <dbReference type="SMART" id="SM00856"/>
    </source>
</evidence>
<dbReference type="PANTHER" id="PTHR31890:SF9">
    <property type="entry name" value="PLANT INVERTASE_PECTIN METHYLESTERASE INHIBITOR SUPERFAMILY PROTEIN"/>
    <property type="match status" value="1"/>
</dbReference>
<dbReference type="Proteomes" id="UP001157418">
    <property type="component" value="Unassembled WGS sequence"/>
</dbReference>
<dbReference type="SMART" id="SM00856">
    <property type="entry name" value="PMEI"/>
    <property type="match status" value="1"/>
</dbReference>
<name>A0AAU9MD84_9ASTR</name>
<sequence>MTSLSFTKIFFFFLITLLSSISNVYSSPPYEFVNQVCSKQDNPNLCLEVLKSDSRSEFAQNITIVTQIAVDFAVKNATKTRDYFRGVTAGPPGVMKSLSDCMDAYNNTITSLKICMSEDDCSLTSYDIHSAGDEVKRCQDIVDSNGAHGSFITSINTIIENVCWLCESLASLMCKD</sequence>
<comment type="caution">
    <text evidence="3">The sequence shown here is derived from an EMBL/GenBank/DDBJ whole genome shotgun (WGS) entry which is preliminary data.</text>
</comment>
<dbReference type="NCBIfam" id="TIGR01614">
    <property type="entry name" value="PME_inhib"/>
    <property type="match status" value="1"/>
</dbReference>
<keyword evidence="4" id="KW-1185">Reference proteome</keyword>
<evidence type="ECO:0000313" key="4">
    <source>
        <dbReference type="Proteomes" id="UP001157418"/>
    </source>
</evidence>
<dbReference type="AlphaFoldDB" id="A0AAU9MD84"/>
<proteinExistence type="predicted"/>
<dbReference type="SUPFAM" id="SSF101148">
    <property type="entry name" value="Plant invertase/pectin methylesterase inhibitor"/>
    <property type="match status" value="1"/>
</dbReference>
<reference evidence="3 4" key="1">
    <citation type="submission" date="2022-01" db="EMBL/GenBank/DDBJ databases">
        <authorList>
            <person name="Xiong W."/>
            <person name="Schranz E."/>
        </authorList>
    </citation>
    <scope>NUCLEOTIDE SEQUENCE [LARGE SCALE GENOMIC DNA]</scope>
</reference>
<dbReference type="GO" id="GO:0004857">
    <property type="term" value="F:enzyme inhibitor activity"/>
    <property type="evidence" value="ECO:0007669"/>
    <property type="project" value="InterPro"/>
</dbReference>
<dbReference type="EMBL" id="CAKMRJ010001766">
    <property type="protein sequence ID" value="CAH1424617.1"/>
    <property type="molecule type" value="Genomic_DNA"/>
</dbReference>
<dbReference type="InterPro" id="IPR006501">
    <property type="entry name" value="Pectinesterase_inhib_dom"/>
</dbReference>
<dbReference type="PANTHER" id="PTHR31890">
    <property type="entry name" value="PLANT INVERTASE/PECTIN METHYLESTERASE INHIBITOR SUPERFAMILY PROTEIN"/>
    <property type="match status" value="1"/>
</dbReference>
<dbReference type="InterPro" id="IPR035513">
    <property type="entry name" value="Invertase/methylesterase_inhib"/>
</dbReference>
<keyword evidence="1" id="KW-0732">Signal</keyword>
<feature type="signal peptide" evidence="1">
    <location>
        <begin position="1"/>
        <end position="26"/>
    </location>
</feature>
<dbReference type="Pfam" id="PF04043">
    <property type="entry name" value="PMEI"/>
    <property type="match status" value="1"/>
</dbReference>
<gene>
    <name evidence="3" type="ORF">LVIROSA_LOCUS11808</name>
</gene>
<protein>
    <recommendedName>
        <fullName evidence="2">Pectinesterase inhibitor domain-containing protein</fullName>
    </recommendedName>
</protein>
<feature type="chain" id="PRO_5043336535" description="Pectinesterase inhibitor domain-containing protein" evidence="1">
    <location>
        <begin position="27"/>
        <end position="176"/>
    </location>
</feature>
<organism evidence="3 4">
    <name type="scientific">Lactuca virosa</name>
    <dbReference type="NCBI Taxonomy" id="75947"/>
    <lineage>
        <taxon>Eukaryota</taxon>
        <taxon>Viridiplantae</taxon>
        <taxon>Streptophyta</taxon>
        <taxon>Embryophyta</taxon>
        <taxon>Tracheophyta</taxon>
        <taxon>Spermatophyta</taxon>
        <taxon>Magnoliopsida</taxon>
        <taxon>eudicotyledons</taxon>
        <taxon>Gunneridae</taxon>
        <taxon>Pentapetalae</taxon>
        <taxon>asterids</taxon>
        <taxon>campanulids</taxon>
        <taxon>Asterales</taxon>
        <taxon>Asteraceae</taxon>
        <taxon>Cichorioideae</taxon>
        <taxon>Cichorieae</taxon>
        <taxon>Lactucinae</taxon>
        <taxon>Lactuca</taxon>
    </lineage>
</organism>
<accession>A0AAU9MD84</accession>
<evidence type="ECO:0000256" key="1">
    <source>
        <dbReference type="SAM" id="SignalP"/>
    </source>
</evidence>
<evidence type="ECO:0000313" key="3">
    <source>
        <dbReference type="EMBL" id="CAH1424617.1"/>
    </source>
</evidence>